<evidence type="ECO:0000256" key="2">
    <source>
        <dbReference type="SAM" id="MobiDB-lite"/>
    </source>
</evidence>
<protein>
    <submittedName>
        <fullName evidence="5">DUF5067 domain-containing protein</fullName>
    </submittedName>
</protein>
<dbReference type="AlphaFoldDB" id="A0A443IIP4"/>
<comment type="caution">
    <text evidence="5">The sequence shown here is derived from an EMBL/GenBank/DDBJ whole genome shotgun (WGS) entry which is preliminary data.</text>
</comment>
<proteinExistence type="predicted"/>
<evidence type="ECO:0000256" key="3">
    <source>
        <dbReference type="SAM" id="SignalP"/>
    </source>
</evidence>
<evidence type="ECO:0000313" key="6">
    <source>
        <dbReference type="Proteomes" id="UP000273811"/>
    </source>
</evidence>
<reference evidence="5" key="1">
    <citation type="submission" date="2018-12" db="EMBL/GenBank/DDBJ databases">
        <authorList>
            <person name="Sun L."/>
            <person name="Chen Z."/>
        </authorList>
    </citation>
    <scope>NUCLEOTIDE SEQUENCE [LARGE SCALE GENOMIC DNA]</scope>
    <source>
        <strain evidence="5">DSM 16012</strain>
    </source>
</reference>
<accession>A0A443IIP4</accession>
<keyword evidence="1 3" id="KW-0732">Signal</keyword>
<keyword evidence="6" id="KW-1185">Reference proteome</keyword>
<organism evidence="5 6">
    <name type="scientific">Siminovitchia fortis</name>
    <dbReference type="NCBI Taxonomy" id="254758"/>
    <lineage>
        <taxon>Bacteria</taxon>
        <taxon>Bacillati</taxon>
        <taxon>Bacillota</taxon>
        <taxon>Bacilli</taxon>
        <taxon>Bacillales</taxon>
        <taxon>Bacillaceae</taxon>
        <taxon>Siminovitchia</taxon>
    </lineage>
</organism>
<dbReference type="PROSITE" id="PS51257">
    <property type="entry name" value="PROKAR_LIPOPROTEIN"/>
    <property type="match status" value="1"/>
</dbReference>
<feature type="chain" id="PRO_5038852692" evidence="3">
    <location>
        <begin position="23"/>
        <end position="194"/>
    </location>
</feature>
<sequence>MRKYLWLLLILFLAACGSSTSGEDTPKEKAKESGETTAEGNIVEEQEPTTTFENGTLETDKFTLTIAKTEIIQSPMESNPGLFVTFKLTNKTQDEDVIPNETLGFLMARQENETSRIDLMDNYHFLDAFGDEDDVETYNKMVDLDNASANALLPGKSIEFVEAYGLDNDQYDVVFTGYDDVTATEVGEYTVKLK</sequence>
<feature type="region of interest" description="Disordered" evidence="2">
    <location>
        <begin position="19"/>
        <end position="49"/>
    </location>
</feature>
<dbReference type="InterPro" id="IPR031989">
    <property type="entry name" value="DUF5067"/>
</dbReference>
<dbReference type="Gene3D" id="2.60.40.1240">
    <property type="match status" value="1"/>
</dbReference>
<dbReference type="RefSeq" id="WP_120075966.1">
    <property type="nucleotide sequence ID" value="NZ_CP126113.1"/>
</dbReference>
<evidence type="ECO:0000256" key="1">
    <source>
        <dbReference type="ARBA" id="ARBA00022729"/>
    </source>
</evidence>
<dbReference type="EMBL" id="QYTU02000073">
    <property type="protein sequence ID" value="RWR04130.1"/>
    <property type="molecule type" value="Genomic_DNA"/>
</dbReference>
<feature type="compositionally biased region" description="Basic and acidic residues" evidence="2">
    <location>
        <begin position="24"/>
        <end position="34"/>
    </location>
</feature>
<feature type="domain" description="DUF5067" evidence="4">
    <location>
        <begin position="44"/>
        <end position="179"/>
    </location>
</feature>
<evidence type="ECO:0000259" key="4">
    <source>
        <dbReference type="Pfam" id="PF16729"/>
    </source>
</evidence>
<feature type="signal peptide" evidence="3">
    <location>
        <begin position="1"/>
        <end position="22"/>
    </location>
</feature>
<dbReference type="OrthoDB" id="2298506at2"/>
<dbReference type="Pfam" id="PF16729">
    <property type="entry name" value="DUF5067"/>
    <property type="match status" value="1"/>
</dbReference>
<dbReference type="Proteomes" id="UP000273811">
    <property type="component" value="Unassembled WGS sequence"/>
</dbReference>
<dbReference type="InterPro" id="IPR029050">
    <property type="entry name" value="Immunoprotect_excell_Ig-like"/>
</dbReference>
<name>A0A443IIP4_9BACI</name>
<gene>
    <name evidence="5" type="ORF">D4N35_017510</name>
</gene>
<evidence type="ECO:0000313" key="5">
    <source>
        <dbReference type="EMBL" id="RWR04130.1"/>
    </source>
</evidence>